<proteinExistence type="predicted"/>
<evidence type="ECO:0000313" key="2">
    <source>
        <dbReference type="Proteomes" id="UP000193944"/>
    </source>
</evidence>
<accession>A0A1Y1WQ23</accession>
<organism evidence="1 2">
    <name type="scientific">Anaeromyces robustus</name>
    <dbReference type="NCBI Taxonomy" id="1754192"/>
    <lineage>
        <taxon>Eukaryota</taxon>
        <taxon>Fungi</taxon>
        <taxon>Fungi incertae sedis</taxon>
        <taxon>Chytridiomycota</taxon>
        <taxon>Chytridiomycota incertae sedis</taxon>
        <taxon>Neocallimastigomycetes</taxon>
        <taxon>Neocallimastigales</taxon>
        <taxon>Neocallimastigaceae</taxon>
        <taxon>Anaeromyces</taxon>
    </lineage>
</organism>
<dbReference type="Proteomes" id="UP000193944">
    <property type="component" value="Unassembled WGS sequence"/>
</dbReference>
<comment type="caution">
    <text evidence="1">The sequence shown here is derived from an EMBL/GenBank/DDBJ whole genome shotgun (WGS) entry which is preliminary data.</text>
</comment>
<reference evidence="1 2" key="1">
    <citation type="submission" date="2016-08" db="EMBL/GenBank/DDBJ databases">
        <title>A Parts List for Fungal Cellulosomes Revealed by Comparative Genomics.</title>
        <authorList>
            <consortium name="DOE Joint Genome Institute"/>
            <person name="Haitjema C.H."/>
            <person name="Gilmore S.P."/>
            <person name="Henske J.K."/>
            <person name="Solomon K.V."/>
            <person name="De Groot R."/>
            <person name="Kuo A."/>
            <person name="Mondo S.J."/>
            <person name="Salamov A.A."/>
            <person name="Labutti K."/>
            <person name="Zhao Z."/>
            <person name="Chiniquy J."/>
            <person name="Barry K."/>
            <person name="Brewer H.M."/>
            <person name="Purvine S.O."/>
            <person name="Wright A.T."/>
            <person name="Boxma B."/>
            <person name="Van Alen T."/>
            <person name="Hackstein J.H."/>
            <person name="Baker S.E."/>
            <person name="Grigoriev I.V."/>
            <person name="O'Malley M.A."/>
        </authorList>
    </citation>
    <scope>NUCLEOTIDE SEQUENCE [LARGE SCALE GENOMIC DNA]</scope>
    <source>
        <strain evidence="1 2">S4</strain>
    </source>
</reference>
<protein>
    <submittedName>
        <fullName evidence="1">Uncharacterized protein</fullName>
    </submittedName>
</protein>
<sequence length="162" mass="18864">MNSFETFLSEINELESKGINTPPIATDTTNSISNIQKKDEEPSLIKEKEKNVLYKNSDNSSQTSYLNNITSNYSYHNSSVIIINKLAYLSSNKSIIYSTTPTQDYLYHQIEFSTRYKDWSVGALNSEYFINYHNEINNLLTQIEGNENNIYYFNFYAKKKKK</sequence>
<dbReference type="AlphaFoldDB" id="A0A1Y1WQ23"/>
<reference evidence="1 2" key="2">
    <citation type="submission" date="2016-08" db="EMBL/GenBank/DDBJ databases">
        <title>Pervasive Adenine N6-methylation of Active Genes in Fungi.</title>
        <authorList>
            <consortium name="DOE Joint Genome Institute"/>
            <person name="Mondo S.J."/>
            <person name="Dannebaum R.O."/>
            <person name="Kuo R.C."/>
            <person name="Labutti K."/>
            <person name="Haridas S."/>
            <person name="Kuo A."/>
            <person name="Salamov A."/>
            <person name="Ahrendt S.R."/>
            <person name="Lipzen A."/>
            <person name="Sullivan W."/>
            <person name="Andreopoulos W.B."/>
            <person name="Clum A."/>
            <person name="Lindquist E."/>
            <person name="Daum C."/>
            <person name="Ramamoorthy G.K."/>
            <person name="Gryganskyi A."/>
            <person name="Culley D."/>
            <person name="Magnuson J.K."/>
            <person name="James T.Y."/>
            <person name="O'Malley M.A."/>
            <person name="Stajich J.E."/>
            <person name="Spatafora J.W."/>
            <person name="Visel A."/>
            <person name="Grigoriev I.V."/>
        </authorList>
    </citation>
    <scope>NUCLEOTIDE SEQUENCE [LARGE SCALE GENOMIC DNA]</scope>
    <source>
        <strain evidence="1 2">S4</strain>
    </source>
</reference>
<keyword evidence="2" id="KW-1185">Reference proteome</keyword>
<evidence type="ECO:0000313" key="1">
    <source>
        <dbReference type="EMBL" id="ORX75356.1"/>
    </source>
</evidence>
<name>A0A1Y1WQ23_9FUNG</name>
<dbReference type="EMBL" id="MCFG01000361">
    <property type="protein sequence ID" value="ORX75356.1"/>
    <property type="molecule type" value="Genomic_DNA"/>
</dbReference>
<dbReference type="OrthoDB" id="10480626at2759"/>
<gene>
    <name evidence="1" type="ORF">BCR32DRAFT_94391</name>
</gene>